<name>A0ABU3QA42_9SPHN</name>
<dbReference type="Proteomes" id="UP001259572">
    <property type="component" value="Unassembled WGS sequence"/>
</dbReference>
<keyword evidence="2" id="KW-1185">Reference proteome</keyword>
<proteinExistence type="predicted"/>
<gene>
    <name evidence="1" type="ORF">RQX22_14620</name>
</gene>
<organism evidence="1 2">
    <name type="scientific">Sphingosinicella rhizophila</name>
    <dbReference type="NCBI Taxonomy" id="3050082"/>
    <lineage>
        <taxon>Bacteria</taxon>
        <taxon>Pseudomonadati</taxon>
        <taxon>Pseudomonadota</taxon>
        <taxon>Alphaproteobacteria</taxon>
        <taxon>Sphingomonadales</taxon>
        <taxon>Sphingosinicellaceae</taxon>
        <taxon>Sphingosinicella</taxon>
    </lineage>
</organism>
<comment type="caution">
    <text evidence="1">The sequence shown here is derived from an EMBL/GenBank/DDBJ whole genome shotgun (WGS) entry which is preliminary data.</text>
</comment>
<dbReference type="RefSeq" id="WP_315727290.1">
    <property type="nucleotide sequence ID" value="NZ_JAVUPU010000007.1"/>
</dbReference>
<dbReference type="EMBL" id="JAVUPU010000007">
    <property type="protein sequence ID" value="MDT9600192.1"/>
    <property type="molecule type" value="Genomic_DNA"/>
</dbReference>
<accession>A0ABU3QA42</accession>
<reference evidence="1 2" key="1">
    <citation type="submission" date="2023-05" db="EMBL/GenBank/DDBJ databases">
        <authorList>
            <person name="Guo Y."/>
        </authorList>
    </citation>
    <scope>NUCLEOTIDE SEQUENCE [LARGE SCALE GENOMIC DNA]</scope>
    <source>
        <strain evidence="1 2">GR2756</strain>
    </source>
</reference>
<evidence type="ECO:0000313" key="1">
    <source>
        <dbReference type="EMBL" id="MDT9600192.1"/>
    </source>
</evidence>
<sequence length="108" mass="11680">MTYRFARLPAGTLRIGSHDASAHTQAEAVVNVKGKTPFVERIKFTSTRKFRLMLVASVRSMTITGRYTLLPNGAAVPAEASSLLDGSMLGKSGQMKTVATFSDFRAAR</sequence>
<evidence type="ECO:0000313" key="2">
    <source>
        <dbReference type="Proteomes" id="UP001259572"/>
    </source>
</evidence>
<protein>
    <submittedName>
        <fullName evidence="1">Uncharacterized protein</fullName>
    </submittedName>
</protein>